<reference evidence="7 8" key="1">
    <citation type="submission" date="2019-05" db="EMBL/GenBank/DDBJ databases">
        <title>Roseovarius bejariae sp. nov., a moderately halophylic bacterium isolated from a saline soil in Rambla Salada (Murcia).</title>
        <authorList>
            <person name="Castro D.J."/>
            <person name="Gomez-Altuve A."/>
            <person name="Reina J.C."/>
            <person name="Rodriguez M."/>
            <person name="Sampedro I."/>
            <person name="Llamas I."/>
            <person name="Martinez-Checa F."/>
        </authorList>
    </citation>
    <scope>NUCLEOTIDE SEQUENCE [LARGE SCALE GENOMIC DNA]</scope>
    <source>
        <strain evidence="7 8">A21</strain>
    </source>
</reference>
<dbReference type="SUPFAM" id="SSF46626">
    <property type="entry name" value="Cytochrome c"/>
    <property type="match status" value="1"/>
</dbReference>
<feature type="chain" id="PRO_5032813597" evidence="5">
    <location>
        <begin position="22"/>
        <end position="135"/>
    </location>
</feature>
<evidence type="ECO:0000256" key="4">
    <source>
        <dbReference type="PROSITE-ProRule" id="PRU00433"/>
    </source>
</evidence>
<dbReference type="Proteomes" id="UP000564704">
    <property type="component" value="Unassembled WGS sequence"/>
</dbReference>
<evidence type="ECO:0000256" key="2">
    <source>
        <dbReference type="ARBA" id="ARBA00022723"/>
    </source>
</evidence>
<feature type="domain" description="Cytochrome c" evidence="6">
    <location>
        <begin position="20"/>
        <end position="131"/>
    </location>
</feature>
<dbReference type="GO" id="GO:0046872">
    <property type="term" value="F:metal ion binding"/>
    <property type="evidence" value="ECO:0007669"/>
    <property type="project" value="UniProtKB-KW"/>
</dbReference>
<evidence type="ECO:0000313" key="7">
    <source>
        <dbReference type="EMBL" id="MRU14246.1"/>
    </source>
</evidence>
<dbReference type="InterPro" id="IPR009056">
    <property type="entry name" value="Cyt_c-like_dom"/>
</dbReference>
<keyword evidence="1 4" id="KW-0349">Heme</keyword>
<dbReference type="PROSITE" id="PS51007">
    <property type="entry name" value="CYTC"/>
    <property type="match status" value="1"/>
</dbReference>
<organism evidence="7 8">
    <name type="scientific">Roseovarius bejariae</name>
    <dbReference type="NCBI Taxonomy" id="2576383"/>
    <lineage>
        <taxon>Bacteria</taxon>
        <taxon>Pseudomonadati</taxon>
        <taxon>Pseudomonadota</taxon>
        <taxon>Alphaproteobacteria</taxon>
        <taxon>Rhodobacterales</taxon>
        <taxon>Roseobacteraceae</taxon>
        <taxon>Roseovarius</taxon>
    </lineage>
</organism>
<protein>
    <submittedName>
        <fullName evidence="7">Cytochrome c</fullName>
    </submittedName>
</protein>
<dbReference type="AlphaFoldDB" id="A0A844CSN7"/>
<evidence type="ECO:0000259" key="6">
    <source>
        <dbReference type="PROSITE" id="PS51007"/>
    </source>
</evidence>
<dbReference type="InterPro" id="IPR036909">
    <property type="entry name" value="Cyt_c-like_dom_sf"/>
</dbReference>
<dbReference type="Pfam" id="PF00034">
    <property type="entry name" value="Cytochrom_C"/>
    <property type="match status" value="1"/>
</dbReference>
<accession>A0A844CSN7</accession>
<dbReference type="EMBL" id="SZWE01000001">
    <property type="protein sequence ID" value="MRU14246.1"/>
    <property type="molecule type" value="Genomic_DNA"/>
</dbReference>
<gene>
    <name evidence="7" type="ORF">FDP25_02270</name>
</gene>
<comment type="caution">
    <text evidence="7">The sequence shown here is derived from an EMBL/GenBank/DDBJ whole genome shotgun (WGS) entry which is preliminary data.</text>
</comment>
<evidence type="ECO:0000313" key="8">
    <source>
        <dbReference type="Proteomes" id="UP000564704"/>
    </source>
</evidence>
<sequence length="135" mass="14061">MKAVVFCGALAFLGISGAAMAETPGQADYERYCASCHGLEGTGHGPMRAVLTLAPADLSALSEVNGGVFPLERVVKRIDGRDPLVAHGSPMPVYGTFFDYGKGVTLEMPSGEKIMTTQPVADLVAYIKGLQGAAE</sequence>
<evidence type="ECO:0000256" key="1">
    <source>
        <dbReference type="ARBA" id="ARBA00022617"/>
    </source>
</evidence>
<dbReference type="OrthoDB" id="335174at2"/>
<keyword evidence="3 4" id="KW-0408">Iron</keyword>
<feature type="signal peptide" evidence="5">
    <location>
        <begin position="1"/>
        <end position="21"/>
    </location>
</feature>
<proteinExistence type="predicted"/>
<dbReference type="Gene3D" id="1.10.760.10">
    <property type="entry name" value="Cytochrome c-like domain"/>
    <property type="match status" value="1"/>
</dbReference>
<evidence type="ECO:0000256" key="5">
    <source>
        <dbReference type="SAM" id="SignalP"/>
    </source>
</evidence>
<keyword evidence="2 4" id="KW-0479">Metal-binding</keyword>
<name>A0A844CSN7_9RHOB</name>
<keyword evidence="8" id="KW-1185">Reference proteome</keyword>
<dbReference type="GO" id="GO:0009055">
    <property type="term" value="F:electron transfer activity"/>
    <property type="evidence" value="ECO:0007669"/>
    <property type="project" value="InterPro"/>
</dbReference>
<dbReference type="RefSeq" id="WP_154148547.1">
    <property type="nucleotide sequence ID" value="NZ_SZWE01000001.1"/>
</dbReference>
<evidence type="ECO:0000256" key="3">
    <source>
        <dbReference type="ARBA" id="ARBA00023004"/>
    </source>
</evidence>
<keyword evidence="5" id="KW-0732">Signal</keyword>
<dbReference type="GO" id="GO:0020037">
    <property type="term" value="F:heme binding"/>
    <property type="evidence" value="ECO:0007669"/>
    <property type="project" value="InterPro"/>
</dbReference>